<keyword evidence="12" id="KW-1185">Reference proteome</keyword>
<dbReference type="InterPro" id="IPR003593">
    <property type="entry name" value="AAA+_ATPase"/>
</dbReference>
<name>A0A9N9WPZ8_9DIPT</name>
<dbReference type="AlphaFoldDB" id="A0A9N9WPZ8"/>
<comment type="similarity">
    <text evidence="2">Belongs to the ABC transporter superfamily. ABCG family. Eye pigment precursor importer (TC 3.A.1.204) subfamily.</text>
</comment>
<protein>
    <recommendedName>
        <fullName evidence="10">ABC transporter domain-containing protein</fullName>
    </recommendedName>
</protein>
<comment type="subcellular location">
    <subcellularLocation>
        <location evidence="1">Membrane</location>
        <topology evidence="1">Multi-pass membrane protein</topology>
    </subcellularLocation>
</comment>
<evidence type="ECO:0000256" key="9">
    <source>
        <dbReference type="SAM" id="Phobius"/>
    </source>
</evidence>
<dbReference type="InterPro" id="IPR027417">
    <property type="entry name" value="P-loop_NTPase"/>
</dbReference>
<dbReference type="EMBL" id="OU895878">
    <property type="protein sequence ID" value="CAG9804367.1"/>
    <property type="molecule type" value="Genomic_DNA"/>
</dbReference>
<keyword evidence="5" id="KW-0547">Nucleotide-binding</keyword>
<evidence type="ECO:0000256" key="7">
    <source>
        <dbReference type="ARBA" id="ARBA00022989"/>
    </source>
</evidence>
<reference evidence="11" key="1">
    <citation type="submission" date="2022-01" db="EMBL/GenBank/DDBJ databases">
        <authorList>
            <person name="King R."/>
        </authorList>
    </citation>
    <scope>NUCLEOTIDE SEQUENCE</scope>
</reference>
<accession>A0A9N9WPZ8</accession>
<dbReference type="SMART" id="SM00382">
    <property type="entry name" value="AAA"/>
    <property type="match status" value="1"/>
</dbReference>
<dbReference type="OrthoDB" id="66620at2759"/>
<evidence type="ECO:0000256" key="1">
    <source>
        <dbReference type="ARBA" id="ARBA00004141"/>
    </source>
</evidence>
<dbReference type="InterPro" id="IPR013525">
    <property type="entry name" value="ABC2_TM"/>
</dbReference>
<dbReference type="PANTHER" id="PTHR48041">
    <property type="entry name" value="ABC TRANSPORTER G FAMILY MEMBER 28"/>
    <property type="match status" value="1"/>
</dbReference>
<feature type="transmembrane region" description="Helical" evidence="9">
    <location>
        <begin position="379"/>
        <end position="397"/>
    </location>
</feature>
<feature type="domain" description="ABC transporter" evidence="10">
    <location>
        <begin position="16"/>
        <end position="257"/>
    </location>
</feature>
<sequence>MACSASNMKFAKDINISFENITYSTKVGLFKRNDKLILNDLSGEFRSRELTAIMGPSGSGKSTLLDILSGYKNSNKIIGKIKVNESIRDPKQFRHISSYIMQDHLLHPLLTVEEAMSFCINLKIGKELSDHEKEDKIEEILLNLGLYDKMNVMTEKLSGGQQKRLSIALELIDNPQVMFFDEVTTGLDSVSSSQCIQLLKKLAENGRTIICTIHQPSASIFESFDHLYAIAEGQCIYQGESSKLVPYLSQLNLICPEFHNPSDFLLEISTHDYGYQLDKLIEKIKNSRNHEFRKHLTLMAAESTKNTLNSHSSLKAENNPITLCVKRAKLNARLNILDPRSYCNDSDLYSTSFLRQFYYLYLRTFLLITRNPSLSLMRLMIHLFVAIFIGLIYFQVGNSAKNLMNNFKFIFYTVMFLMFTAFSSLQTTFPSELPVIKREHFNRWYSFSAYFTSLTLADLPMQILCTVIYIVITYFLTNQPLELFRFTAFFTINLLCTFVAQGYGLIVSSLFNVKWGTILGNFFICPFLIFSGFFVQMKHIHQALHWLFHISFLKYALEGSVYSIIGFNRTKIECDEFDKEISFCRYSYPNQLLRDIGIQDCAKNNTSNENCDAVMLDNQKHDFVKVIIVLAVFIIFFRAVAFCIMKYRLKNN</sequence>
<evidence type="ECO:0000313" key="11">
    <source>
        <dbReference type="EMBL" id="CAG9804367.1"/>
    </source>
</evidence>
<dbReference type="Proteomes" id="UP001153620">
    <property type="component" value="Chromosome 2"/>
</dbReference>
<proteinExistence type="inferred from homology"/>
<reference evidence="11" key="2">
    <citation type="submission" date="2022-10" db="EMBL/GenBank/DDBJ databases">
        <authorList>
            <consortium name="ENA_rothamsted_submissions"/>
            <consortium name="culmorum"/>
            <person name="King R."/>
        </authorList>
    </citation>
    <scope>NUCLEOTIDE SEQUENCE</scope>
</reference>
<dbReference type="PANTHER" id="PTHR48041:SF133">
    <property type="entry name" value="GH24286P"/>
    <property type="match status" value="1"/>
</dbReference>
<feature type="transmembrane region" description="Helical" evidence="9">
    <location>
        <begin position="449"/>
        <end position="476"/>
    </location>
</feature>
<keyword evidence="6" id="KW-0067">ATP-binding</keyword>
<dbReference type="GO" id="GO:0140359">
    <property type="term" value="F:ABC-type transporter activity"/>
    <property type="evidence" value="ECO:0007669"/>
    <property type="project" value="InterPro"/>
</dbReference>
<evidence type="ECO:0000259" key="10">
    <source>
        <dbReference type="PROSITE" id="PS50893"/>
    </source>
</evidence>
<dbReference type="InterPro" id="IPR017871">
    <property type="entry name" value="ABC_transporter-like_CS"/>
</dbReference>
<evidence type="ECO:0000256" key="2">
    <source>
        <dbReference type="ARBA" id="ARBA00005814"/>
    </source>
</evidence>
<dbReference type="FunFam" id="3.40.50.300:FF:001077">
    <property type="entry name" value="Uncharacterized protein, isoform A"/>
    <property type="match status" value="1"/>
</dbReference>
<dbReference type="Pfam" id="PF00005">
    <property type="entry name" value="ABC_tran"/>
    <property type="match status" value="1"/>
</dbReference>
<keyword evidence="7 9" id="KW-1133">Transmembrane helix</keyword>
<evidence type="ECO:0000256" key="4">
    <source>
        <dbReference type="ARBA" id="ARBA00022692"/>
    </source>
</evidence>
<feature type="transmembrane region" description="Helical" evidence="9">
    <location>
        <begin position="409"/>
        <end position="429"/>
    </location>
</feature>
<dbReference type="InterPro" id="IPR003439">
    <property type="entry name" value="ABC_transporter-like_ATP-bd"/>
</dbReference>
<dbReference type="InterPro" id="IPR050352">
    <property type="entry name" value="ABCG_transporters"/>
</dbReference>
<organism evidence="11 12">
    <name type="scientific">Chironomus riparius</name>
    <dbReference type="NCBI Taxonomy" id="315576"/>
    <lineage>
        <taxon>Eukaryota</taxon>
        <taxon>Metazoa</taxon>
        <taxon>Ecdysozoa</taxon>
        <taxon>Arthropoda</taxon>
        <taxon>Hexapoda</taxon>
        <taxon>Insecta</taxon>
        <taxon>Pterygota</taxon>
        <taxon>Neoptera</taxon>
        <taxon>Endopterygota</taxon>
        <taxon>Diptera</taxon>
        <taxon>Nematocera</taxon>
        <taxon>Chironomoidea</taxon>
        <taxon>Chironomidae</taxon>
        <taxon>Chironominae</taxon>
        <taxon>Chironomus</taxon>
    </lineage>
</organism>
<evidence type="ECO:0000313" key="12">
    <source>
        <dbReference type="Proteomes" id="UP001153620"/>
    </source>
</evidence>
<dbReference type="PROSITE" id="PS00211">
    <property type="entry name" value="ABC_TRANSPORTER_1"/>
    <property type="match status" value="1"/>
</dbReference>
<keyword evidence="3" id="KW-0813">Transport</keyword>
<dbReference type="GO" id="GO:0016887">
    <property type="term" value="F:ATP hydrolysis activity"/>
    <property type="evidence" value="ECO:0007669"/>
    <property type="project" value="InterPro"/>
</dbReference>
<evidence type="ECO:0000256" key="5">
    <source>
        <dbReference type="ARBA" id="ARBA00022741"/>
    </source>
</evidence>
<feature type="transmembrane region" description="Helical" evidence="9">
    <location>
        <begin position="483"/>
        <end position="503"/>
    </location>
</feature>
<gene>
    <name evidence="11" type="ORF">CHIRRI_LOCUS7257</name>
</gene>
<dbReference type="GO" id="GO:0005524">
    <property type="term" value="F:ATP binding"/>
    <property type="evidence" value="ECO:0007669"/>
    <property type="project" value="UniProtKB-KW"/>
</dbReference>
<dbReference type="Pfam" id="PF01061">
    <property type="entry name" value="ABC2_membrane"/>
    <property type="match status" value="1"/>
</dbReference>
<dbReference type="GO" id="GO:0005886">
    <property type="term" value="C:plasma membrane"/>
    <property type="evidence" value="ECO:0007669"/>
    <property type="project" value="TreeGrafter"/>
</dbReference>
<dbReference type="Gene3D" id="3.40.50.300">
    <property type="entry name" value="P-loop containing nucleotide triphosphate hydrolases"/>
    <property type="match status" value="1"/>
</dbReference>
<evidence type="ECO:0000256" key="8">
    <source>
        <dbReference type="ARBA" id="ARBA00023136"/>
    </source>
</evidence>
<keyword evidence="4 9" id="KW-0812">Transmembrane</keyword>
<evidence type="ECO:0000256" key="3">
    <source>
        <dbReference type="ARBA" id="ARBA00022448"/>
    </source>
</evidence>
<feature type="transmembrane region" description="Helical" evidence="9">
    <location>
        <begin position="515"/>
        <end position="534"/>
    </location>
</feature>
<feature type="transmembrane region" description="Helical" evidence="9">
    <location>
        <begin position="623"/>
        <end position="645"/>
    </location>
</feature>
<dbReference type="SUPFAM" id="SSF52540">
    <property type="entry name" value="P-loop containing nucleoside triphosphate hydrolases"/>
    <property type="match status" value="1"/>
</dbReference>
<evidence type="ECO:0000256" key="6">
    <source>
        <dbReference type="ARBA" id="ARBA00022840"/>
    </source>
</evidence>
<keyword evidence="8 9" id="KW-0472">Membrane</keyword>
<dbReference type="CDD" id="cd03213">
    <property type="entry name" value="ABCG_EPDR"/>
    <property type="match status" value="1"/>
</dbReference>
<dbReference type="PROSITE" id="PS50893">
    <property type="entry name" value="ABC_TRANSPORTER_2"/>
    <property type="match status" value="1"/>
</dbReference>